<organism evidence="1 2">
    <name type="scientific">Roseibium limicola</name>
    <dbReference type="NCBI Taxonomy" id="2816037"/>
    <lineage>
        <taxon>Bacteria</taxon>
        <taxon>Pseudomonadati</taxon>
        <taxon>Pseudomonadota</taxon>
        <taxon>Alphaproteobacteria</taxon>
        <taxon>Hyphomicrobiales</taxon>
        <taxon>Stappiaceae</taxon>
        <taxon>Roseibium</taxon>
    </lineage>
</organism>
<dbReference type="EMBL" id="JAFLNF010000008">
    <property type="protein sequence ID" value="MBO0346939.1"/>
    <property type="molecule type" value="Genomic_DNA"/>
</dbReference>
<dbReference type="Gene3D" id="1.10.8.930">
    <property type="entry name" value="Protein of unknown function DUF1465"/>
    <property type="match status" value="1"/>
</dbReference>
<reference evidence="1" key="1">
    <citation type="submission" date="2021-03" db="EMBL/GenBank/DDBJ databases">
        <title>Roseibium sp. CAU 1637 isolated from Incheon.</title>
        <authorList>
            <person name="Kim W."/>
        </authorList>
    </citation>
    <scope>NUCLEOTIDE SEQUENCE</scope>
    <source>
        <strain evidence="1">CAU 1637</strain>
    </source>
</reference>
<proteinExistence type="predicted"/>
<dbReference type="InterPro" id="IPR038301">
    <property type="entry name" value="AraC-like_sf"/>
</dbReference>
<dbReference type="Pfam" id="PF07323">
    <property type="entry name" value="DUF1465"/>
    <property type="match status" value="1"/>
</dbReference>
<evidence type="ECO:0000313" key="1">
    <source>
        <dbReference type="EMBL" id="MBO0346939.1"/>
    </source>
</evidence>
<comment type="caution">
    <text evidence="1">The sequence shown here is derived from an EMBL/GenBank/DDBJ whole genome shotgun (WGS) entry which is preliminary data.</text>
</comment>
<dbReference type="RefSeq" id="WP_206943336.1">
    <property type="nucleotide sequence ID" value="NZ_JAFLNF010000008.1"/>
</dbReference>
<accession>A0A939ETQ0</accession>
<dbReference type="AlphaFoldDB" id="A0A939ETQ0"/>
<protein>
    <submittedName>
        <fullName evidence="1">DUF1465 family protein</fullName>
    </submittedName>
</protein>
<dbReference type="Proteomes" id="UP000664779">
    <property type="component" value="Unassembled WGS sequence"/>
</dbReference>
<evidence type="ECO:0000313" key="2">
    <source>
        <dbReference type="Proteomes" id="UP000664779"/>
    </source>
</evidence>
<dbReference type="InterPro" id="IPR010848">
    <property type="entry name" value="DUF1465"/>
</dbReference>
<sequence length="177" mass="19702">MTDEINPKTGDLETVFFANRLAASDNFQSLFQEGMALVEETALYLDGEGRAESKLLGRPTSLAYATESMRLTTRLMQLASWLLLQRAVNEGEMSKEQAGSEKNRVRLDKLSSATESVVWDDLPESLRALITRSIRLQKRVVHLDKMLYAVEEEVLDAQGNPVVAQLNQLRAAFGQAG</sequence>
<gene>
    <name evidence="1" type="ORF">J0X15_17060</name>
</gene>
<name>A0A939ETQ0_9HYPH</name>
<keyword evidence="2" id="KW-1185">Reference proteome</keyword>